<gene>
    <name evidence="2" type="ORF">PoMZ_02957</name>
</gene>
<organism evidence="2 3">
    <name type="scientific">Pyricularia oryzae</name>
    <name type="common">Rice blast fungus</name>
    <name type="synonym">Magnaporthe oryzae</name>
    <dbReference type="NCBI Taxonomy" id="318829"/>
    <lineage>
        <taxon>Eukaryota</taxon>
        <taxon>Fungi</taxon>
        <taxon>Dikarya</taxon>
        <taxon>Ascomycota</taxon>
        <taxon>Pezizomycotina</taxon>
        <taxon>Sordariomycetes</taxon>
        <taxon>Sordariomycetidae</taxon>
        <taxon>Magnaporthales</taxon>
        <taxon>Pyriculariaceae</taxon>
        <taxon>Pyricularia</taxon>
    </lineage>
</organism>
<evidence type="ECO:0000256" key="1">
    <source>
        <dbReference type="SAM" id="MobiDB-lite"/>
    </source>
</evidence>
<evidence type="ECO:0000313" key="2">
    <source>
        <dbReference type="EMBL" id="QBZ58018.1"/>
    </source>
</evidence>
<dbReference type="Proteomes" id="UP000294847">
    <property type="component" value="Chromosome 3"/>
</dbReference>
<dbReference type="EMBL" id="CP034206">
    <property type="protein sequence ID" value="QBZ58018.1"/>
    <property type="molecule type" value="Genomic_DNA"/>
</dbReference>
<dbReference type="AlphaFoldDB" id="A0A4P7N610"/>
<protein>
    <submittedName>
        <fullName evidence="2">Uncharacterized protein</fullName>
    </submittedName>
</protein>
<sequence length="266" mass="28992">MTKMEKTSSEDGQDVRWTGYSGLGFHDRQRFRPIRPSNPSNATAHNIGNTGKVGCCSKGQNTRRKEEAHLATPPVTLHGSLATKKDQRRSFLQCSASLSRSNSSPMGQPQPASRTSCMYQSFLEGQHSKLGWSPATALKFSQIQRSTSSDCSTPPNVCGRHARAALISSVDLVASAAVHPDRISSTSPKRGVVPSWNARQSSMSRSVMAEVEKWSKGLLVAVRQDSKSTRIARPTIPLSVQAWMPLVVEGVPCEVQLWMSSMVTPL</sequence>
<reference evidence="2 3" key="1">
    <citation type="journal article" date="2019" name="Mol. Biol. Evol.">
        <title>Blast fungal genomes show frequent chromosomal changes, gene gains and losses, and effector gene turnover.</title>
        <authorList>
            <person name="Gomez Luciano L.B."/>
            <person name="Jason Tsai I."/>
            <person name="Chuma I."/>
            <person name="Tosa Y."/>
            <person name="Chen Y.H."/>
            <person name="Li J.Y."/>
            <person name="Li M.Y."/>
            <person name="Jade Lu M.Y."/>
            <person name="Nakayashiki H."/>
            <person name="Li W.H."/>
        </authorList>
    </citation>
    <scope>NUCLEOTIDE SEQUENCE [LARGE SCALE GENOMIC DNA]</scope>
    <source>
        <strain evidence="2">MZ5-1-6</strain>
    </source>
</reference>
<feature type="region of interest" description="Disordered" evidence="1">
    <location>
        <begin position="95"/>
        <end position="114"/>
    </location>
</feature>
<feature type="compositionally biased region" description="Polar residues" evidence="1">
    <location>
        <begin position="37"/>
        <end position="49"/>
    </location>
</feature>
<feature type="region of interest" description="Disordered" evidence="1">
    <location>
        <begin position="29"/>
        <end position="74"/>
    </location>
</feature>
<name>A0A4P7N610_PYROR</name>
<proteinExistence type="predicted"/>
<accession>A0A4P7N610</accession>
<evidence type="ECO:0000313" key="3">
    <source>
        <dbReference type="Proteomes" id="UP000294847"/>
    </source>
</evidence>